<evidence type="ECO:0000313" key="3">
    <source>
        <dbReference type="Proteomes" id="UP000285120"/>
    </source>
</evidence>
<dbReference type="RefSeq" id="WP_120194052.1">
    <property type="nucleotide sequence ID" value="NZ_RAPK01000011.1"/>
</dbReference>
<reference evidence="2 3" key="1">
    <citation type="submission" date="2018-09" db="EMBL/GenBank/DDBJ databases">
        <title>Genomic Encyclopedia of Archaeal and Bacterial Type Strains, Phase II (KMG-II): from individual species to whole genera.</title>
        <authorList>
            <person name="Goeker M."/>
        </authorList>
    </citation>
    <scope>NUCLEOTIDE SEQUENCE [LARGE SCALE GENOMIC DNA]</scope>
    <source>
        <strain evidence="2 3">DSM 17008</strain>
    </source>
</reference>
<accession>A0A419UWI4</accession>
<feature type="domain" description="CoA-binding" evidence="1">
    <location>
        <begin position="14"/>
        <end position="107"/>
    </location>
</feature>
<evidence type="ECO:0000259" key="1">
    <source>
        <dbReference type="SMART" id="SM00881"/>
    </source>
</evidence>
<protein>
    <submittedName>
        <fullName evidence="2">Putative CoA-binding protein</fullName>
    </submittedName>
</protein>
<comment type="caution">
    <text evidence="2">The sequence shown here is derived from an EMBL/GenBank/DDBJ whole genome shotgun (WGS) entry which is preliminary data.</text>
</comment>
<name>A0A419UWI4_9BACL</name>
<proteinExistence type="predicted"/>
<dbReference type="SMART" id="SM00881">
    <property type="entry name" value="CoA_binding"/>
    <property type="match status" value="1"/>
</dbReference>
<dbReference type="Proteomes" id="UP000285120">
    <property type="component" value="Unassembled WGS sequence"/>
</dbReference>
<sequence length="137" mass="15427">MAHRNPDQQKIKHILDTSKRIAVVGLSDNPSRTSYQISSQMQQAGYEIIPVNPVVDEVLGVKAVKRLQDIDGPVDIVNVFRRSEFLPEVARDVLDIEAGTFWAQLGVSHDEVPAILKEKNINIVMDSCIKVEYQMTR</sequence>
<evidence type="ECO:0000313" key="2">
    <source>
        <dbReference type="EMBL" id="RKD69484.1"/>
    </source>
</evidence>
<dbReference type="AlphaFoldDB" id="A0A419UWI4"/>
<dbReference type="Pfam" id="PF13380">
    <property type="entry name" value="CoA_binding_2"/>
    <property type="match status" value="1"/>
</dbReference>
<dbReference type="InterPro" id="IPR036291">
    <property type="entry name" value="NAD(P)-bd_dom_sf"/>
</dbReference>
<dbReference type="InterPro" id="IPR003781">
    <property type="entry name" value="CoA-bd"/>
</dbReference>
<dbReference type="EMBL" id="RAPK01000011">
    <property type="protein sequence ID" value="RKD69484.1"/>
    <property type="molecule type" value="Genomic_DNA"/>
</dbReference>
<keyword evidence="3" id="KW-1185">Reference proteome</keyword>
<organism evidence="2 3">
    <name type="scientific">Sinobaca qinghaiensis</name>
    <dbReference type="NCBI Taxonomy" id="342944"/>
    <lineage>
        <taxon>Bacteria</taxon>
        <taxon>Bacillati</taxon>
        <taxon>Bacillota</taxon>
        <taxon>Bacilli</taxon>
        <taxon>Bacillales</taxon>
        <taxon>Sporolactobacillaceae</taxon>
        <taxon>Sinobaca</taxon>
    </lineage>
</organism>
<dbReference type="OrthoDB" id="9804695at2"/>
<dbReference type="Gene3D" id="3.40.50.720">
    <property type="entry name" value="NAD(P)-binding Rossmann-like Domain"/>
    <property type="match status" value="1"/>
</dbReference>
<dbReference type="PANTHER" id="PTHR33303">
    <property type="entry name" value="CYTOPLASMIC PROTEIN-RELATED"/>
    <property type="match status" value="1"/>
</dbReference>
<dbReference type="SUPFAM" id="SSF51735">
    <property type="entry name" value="NAD(P)-binding Rossmann-fold domains"/>
    <property type="match status" value="1"/>
</dbReference>
<dbReference type="PANTHER" id="PTHR33303:SF2">
    <property type="entry name" value="COA-BINDING DOMAIN-CONTAINING PROTEIN"/>
    <property type="match status" value="1"/>
</dbReference>
<gene>
    <name evidence="2" type="ORF">ATL39_2903</name>
</gene>